<feature type="transmembrane region" description="Helical" evidence="5">
    <location>
        <begin position="47"/>
        <end position="65"/>
    </location>
</feature>
<dbReference type="Proteomes" id="UP000316714">
    <property type="component" value="Unassembled WGS sequence"/>
</dbReference>
<keyword evidence="3 5" id="KW-1133">Transmembrane helix</keyword>
<evidence type="ECO:0000313" key="8">
    <source>
        <dbReference type="Proteomes" id="UP000316714"/>
    </source>
</evidence>
<dbReference type="Pfam" id="PF07291">
    <property type="entry name" value="MauE"/>
    <property type="match status" value="1"/>
</dbReference>
<keyword evidence="8" id="KW-1185">Reference proteome</keyword>
<organism evidence="7 8">
    <name type="scientific">Posidoniimonas corsicana</name>
    <dbReference type="NCBI Taxonomy" id="1938618"/>
    <lineage>
        <taxon>Bacteria</taxon>
        <taxon>Pseudomonadati</taxon>
        <taxon>Planctomycetota</taxon>
        <taxon>Planctomycetia</taxon>
        <taxon>Pirellulales</taxon>
        <taxon>Lacipirellulaceae</taxon>
        <taxon>Posidoniimonas</taxon>
    </lineage>
</organism>
<evidence type="ECO:0000256" key="1">
    <source>
        <dbReference type="ARBA" id="ARBA00004141"/>
    </source>
</evidence>
<evidence type="ECO:0000259" key="6">
    <source>
        <dbReference type="Pfam" id="PF07291"/>
    </source>
</evidence>
<evidence type="ECO:0000256" key="4">
    <source>
        <dbReference type="ARBA" id="ARBA00023136"/>
    </source>
</evidence>
<evidence type="ECO:0000256" key="2">
    <source>
        <dbReference type="ARBA" id="ARBA00022692"/>
    </source>
</evidence>
<dbReference type="RefSeq" id="WP_390620785.1">
    <property type="nucleotide sequence ID" value="NZ_SIHJ01000001.1"/>
</dbReference>
<dbReference type="GO" id="GO:0016020">
    <property type="term" value="C:membrane"/>
    <property type="evidence" value="ECO:0007669"/>
    <property type="project" value="UniProtKB-SubCell"/>
</dbReference>
<feature type="domain" description="Methylamine utilisation protein MauE" evidence="6">
    <location>
        <begin position="48"/>
        <end position="162"/>
    </location>
</feature>
<evidence type="ECO:0000313" key="7">
    <source>
        <dbReference type="EMBL" id="TWT37159.1"/>
    </source>
</evidence>
<accession>A0A5C5VGX3</accession>
<sequence length="232" mass="24682">MGVGIAIPDYTSLQKRAANSGLSEVLVMPEFAASNPIKVFANESSSAWATARVAVGILLITSAFVKATSPGESALLESAYSVPQWAILLAVQAETALGIALLWYAWPRQSRRATQTVLLVFSAFFAYRVLGGAESCGCFGLIKVTPWWSVGLNVVVLGALTLVRPETEFRRPRAMRVAFARYVALGGPCLALVAPSGAQAIPLLKDVGGMTLPEPKKWTGQPFPLSGFLEPS</sequence>
<feature type="transmembrane region" description="Helical" evidence="5">
    <location>
        <begin position="85"/>
        <end position="106"/>
    </location>
</feature>
<dbReference type="InterPro" id="IPR009908">
    <property type="entry name" value="Methylamine_util_MauE"/>
</dbReference>
<dbReference type="AlphaFoldDB" id="A0A5C5VGX3"/>
<proteinExistence type="predicted"/>
<evidence type="ECO:0000256" key="3">
    <source>
        <dbReference type="ARBA" id="ARBA00022989"/>
    </source>
</evidence>
<dbReference type="EMBL" id="SIHJ01000001">
    <property type="protein sequence ID" value="TWT37159.1"/>
    <property type="molecule type" value="Genomic_DNA"/>
</dbReference>
<protein>
    <recommendedName>
        <fullName evidence="6">Methylamine utilisation protein MauE domain-containing protein</fullName>
    </recommendedName>
</protein>
<comment type="caution">
    <text evidence="7">The sequence shown here is derived from an EMBL/GenBank/DDBJ whole genome shotgun (WGS) entry which is preliminary data.</text>
</comment>
<gene>
    <name evidence="7" type="ORF">KOR34_21060</name>
</gene>
<name>A0A5C5VGX3_9BACT</name>
<reference evidence="7 8" key="1">
    <citation type="submission" date="2019-02" db="EMBL/GenBank/DDBJ databases">
        <title>Deep-cultivation of Planctomycetes and their phenomic and genomic characterization uncovers novel biology.</title>
        <authorList>
            <person name="Wiegand S."/>
            <person name="Jogler M."/>
            <person name="Boedeker C."/>
            <person name="Pinto D."/>
            <person name="Vollmers J."/>
            <person name="Rivas-Marin E."/>
            <person name="Kohn T."/>
            <person name="Peeters S.H."/>
            <person name="Heuer A."/>
            <person name="Rast P."/>
            <person name="Oberbeckmann S."/>
            <person name="Bunk B."/>
            <person name="Jeske O."/>
            <person name="Meyerdierks A."/>
            <person name="Storesund J.E."/>
            <person name="Kallscheuer N."/>
            <person name="Luecker S."/>
            <person name="Lage O.M."/>
            <person name="Pohl T."/>
            <person name="Merkel B.J."/>
            <person name="Hornburger P."/>
            <person name="Mueller R.-W."/>
            <person name="Bruemmer F."/>
            <person name="Labrenz M."/>
            <person name="Spormann A.M."/>
            <person name="Op Den Camp H."/>
            <person name="Overmann J."/>
            <person name="Amann R."/>
            <person name="Jetten M.S.M."/>
            <person name="Mascher T."/>
            <person name="Medema M.H."/>
            <person name="Devos D.P."/>
            <person name="Kaster A.-K."/>
            <person name="Ovreas L."/>
            <person name="Rohde M."/>
            <person name="Galperin M.Y."/>
            <person name="Jogler C."/>
        </authorList>
    </citation>
    <scope>NUCLEOTIDE SEQUENCE [LARGE SCALE GENOMIC DNA]</scope>
    <source>
        <strain evidence="7 8">KOR34</strain>
    </source>
</reference>
<keyword evidence="4 5" id="KW-0472">Membrane</keyword>
<dbReference type="GO" id="GO:0030416">
    <property type="term" value="P:methylamine metabolic process"/>
    <property type="evidence" value="ECO:0007669"/>
    <property type="project" value="InterPro"/>
</dbReference>
<evidence type="ECO:0000256" key="5">
    <source>
        <dbReference type="SAM" id="Phobius"/>
    </source>
</evidence>
<comment type="subcellular location">
    <subcellularLocation>
        <location evidence="1">Membrane</location>
        <topology evidence="1">Multi-pass membrane protein</topology>
    </subcellularLocation>
</comment>
<keyword evidence="2 5" id="KW-0812">Transmembrane</keyword>